<evidence type="ECO:0000256" key="10">
    <source>
        <dbReference type="ARBA" id="ARBA00022833"/>
    </source>
</evidence>
<feature type="signal peptide" evidence="15">
    <location>
        <begin position="1"/>
        <end position="17"/>
    </location>
</feature>
<dbReference type="InterPro" id="IPR024079">
    <property type="entry name" value="MetalloPept_cat_dom_sf"/>
</dbReference>
<feature type="binding site" evidence="14">
    <location>
        <position position="308"/>
    </location>
    <ligand>
        <name>Zn(2+)</name>
        <dbReference type="ChEBI" id="CHEBI:29105"/>
        <note>catalytic</note>
    </ligand>
</feature>
<keyword evidence="6 15" id="KW-0165">Cleavage on pair of basic residues</keyword>
<dbReference type="GO" id="GO:0004222">
    <property type="term" value="F:metalloendopeptidase activity"/>
    <property type="evidence" value="ECO:0007669"/>
    <property type="project" value="InterPro"/>
</dbReference>
<keyword evidence="7 14" id="KW-0479">Metal-binding</keyword>
<name>E5A7W2_LEPMJ</name>
<dbReference type="PRINTS" id="PR00768">
    <property type="entry name" value="DEUTEROLYSIN"/>
</dbReference>
<feature type="binding site" evidence="14">
    <location>
        <position position="304"/>
    </location>
    <ligand>
        <name>Zn(2+)</name>
        <dbReference type="ChEBI" id="CHEBI:29105"/>
        <note>catalytic</note>
    </ligand>
</feature>
<evidence type="ECO:0000256" key="13">
    <source>
        <dbReference type="PIRSR" id="PIRSR601384-1"/>
    </source>
</evidence>
<evidence type="ECO:0000256" key="6">
    <source>
        <dbReference type="ARBA" id="ARBA00022685"/>
    </source>
</evidence>
<dbReference type="eggNOG" id="ENOG502SGF5">
    <property type="taxonomic scope" value="Eukaryota"/>
</dbReference>
<dbReference type="VEuPathDB" id="FungiDB:LEMA_P072960.1"/>
<keyword evidence="10 14" id="KW-0862">Zinc</keyword>
<evidence type="ECO:0000256" key="4">
    <source>
        <dbReference type="ARBA" id="ARBA00022525"/>
    </source>
</evidence>
<comment type="subcellular location">
    <subcellularLocation>
        <location evidence="2 15">Secreted</location>
    </subcellularLocation>
</comment>
<evidence type="ECO:0000256" key="7">
    <source>
        <dbReference type="ARBA" id="ARBA00022723"/>
    </source>
</evidence>
<dbReference type="EMBL" id="FP929137">
    <property type="protein sequence ID" value="CBX99707.1"/>
    <property type="molecule type" value="Genomic_DNA"/>
</dbReference>
<keyword evidence="12" id="KW-0865">Zymogen</keyword>
<dbReference type="InParanoid" id="E5A7W2"/>
<dbReference type="InterPro" id="IPR050414">
    <property type="entry name" value="Fungal_M35_metalloproteases"/>
</dbReference>
<evidence type="ECO:0000256" key="15">
    <source>
        <dbReference type="RuleBase" id="RU361126"/>
    </source>
</evidence>
<dbReference type="HOGENOM" id="CLU_039313_0_0_1"/>
<keyword evidence="5 15" id="KW-0645">Protease</keyword>
<evidence type="ECO:0000256" key="8">
    <source>
        <dbReference type="ARBA" id="ARBA00022729"/>
    </source>
</evidence>
<dbReference type="Gene3D" id="3.40.390.10">
    <property type="entry name" value="Collagenase (Catalytic Domain)"/>
    <property type="match status" value="1"/>
</dbReference>
<evidence type="ECO:0000313" key="18">
    <source>
        <dbReference type="Proteomes" id="UP000002668"/>
    </source>
</evidence>
<comment type="catalytic activity">
    <reaction evidence="1 15">
        <text>Preferential cleavage of bonds with hydrophobic residues in P1'. Also 3-Asn-|-Gln-4 and 8-Gly-|-Ser-9 bonds in insulin B chain.</text>
        <dbReference type="EC" id="3.4.24.39"/>
    </reaction>
</comment>
<accession>E5A7W2</accession>
<reference evidence="18" key="1">
    <citation type="journal article" date="2011" name="Nat. Commun.">
        <title>Effector diversification within compartments of the Leptosphaeria maculans genome affected by Repeat-Induced Point mutations.</title>
        <authorList>
            <person name="Rouxel T."/>
            <person name="Grandaubert J."/>
            <person name="Hane J.K."/>
            <person name="Hoede C."/>
            <person name="van de Wouw A.P."/>
            <person name="Couloux A."/>
            <person name="Dominguez V."/>
            <person name="Anthouard V."/>
            <person name="Bally P."/>
            <person name="Bourras S."/>
            <person name="Cozijnsen A.J."/>
            <person name="Ciuffetti L.M."/>
            <person name="Degrave A."/>
            <person name="Dilmaghani A."/>
            <person name="Duret L."/>
            <person name="Fudal I."/>
            <person name="Goodwin S.B."/>
            <person name="Gout L."/>
            <person name="Glaser N."/>
            <person name="Linglin J."/>
            <person name="Kema G.H.J."/>
            <person name="Lapalu N."/>
            <person name="Lawrence C.B."/>
            <person name="May K."/>
            <person name="Meyer M."/>
            <person name="Ollivier B."/>
            <person name="Poulain J."/>
            <person name="Schoch C.L."/>
            <person name="Simon A."/>
            <person name="Spatafora J.W."/>
            <person name="Stachowiak A."/>
            <person name="Turgeon B.G."/>
            <person name="Tyler B.M."/>
            <person name="Vincent D."/>
            <person name="Weissenbach J."/>
            <person name="Amselem J."/>
            <person name="Quesneville H."/>
            <person name="Oliver R.P."/>
            <person name="Wincker P."/>
            <person name="Balesdent M.-H."/>
            <person name="Howlett B.J."/>
        </authorList>
    </citation>
    <scope>NUCLEOTIDE SEQUENCE [LARGE SCALE GENOMIC DNA]</scope>
    <source>
        <strain evidence="18">JN3 / isolate v23.1.3 / race Av1-4-5-6-7-8</strain>
    </source>
</reference>
<keyword evidence="9 15" id="KW-0378">Hydrolase</keyword>
<dbReference type="InterPro" id="IPR001384">
    <property type="entry name" value="Peptidase_M35"/>
</dbReference>
<evidence type="ECO:0000313" key="17">
    <source>
        <dbReference type="EMBL" id="CBX99707.1"/>
    </source>
</evidence>
<dbReference type="InterPro" id="IPR029463">
    <property type="entry name" value="Lys_MEP"/>
</dbReference>
<evidence type="ECO:0000256" key="11">
    <source>
        <dbReference type="ARBA" id="ARBA00023049"/>
    </source>
</evidence>
<keyword evidence="8 15" id="KW-0732">Signal</keyword>
<dbReference type="Proteomes" id="UP000002668">
    <property type="component" value="Genome"/>
</dbReference>
<comment type="similarity">
    <text evidence="3 15">Belongs to the peptidase M35 family.</text>
</comment>
<dbReference type="STRING" id="985895.E5A7W2"/>
<feature type="binding site" evidence="14">
    <location>
        <position position="317"/>
    </location>
    <ligand>
        <name>Zn(2+)</name>
        <dbReference type="ChEBI" id="CHEBI:29105"/>
        <note>catalytic</note>
    </ligand>
</feature>
<dbReference type="AlphaFoldDB" id="E5A7W2"/>
<dbReference type="EC" id="3.4.24.39" evidence="15"/>
<evidence type="ECO:0000256" key="14">
    <source>
        <dbReference type="PIRSR" id="PIRSR601384-2"/>
    </source>
</evidence>
<dbReference type="Pfam" id="PF02102">
    <property type="entry name" value="Peptidase_M35"/>
    <property type="match status" value="1"/>
</dbReference>
<keyword evidence="4 15" id="KW-0964">Secreted</keyword>
<evidence type="ECO:0000256" key="3">
    <source>
        <dbReference type="ARBA" id="ARBA00010279"/>
    </source>
</evidence>
<dbReference type="Gene3D" id="2.60.40.2970">
    <property type="match status" value="1"/>
</dbReference>
<dbReference type="GeneID" id="13292670"/>
<evidence type="ECO:0000256" key="5">
    <source>
        <dbReference type="ARBA" id="ARBA00022670"/>
    </source>
</evidence>
<feature type="active site" evidence="13">
    <location>
        <position position="305"/>
    </location>
</feature>
<dbReference type="CDD" id="cd11008">
    <property type="entry name" value="M35_deuterolysin_like"/>
    <property type="match status" value="1"/>
</dbReference>
<evidence type="ECO:0000256" key="12">
    <source>
        <dbReference type="ARBA" id="ARBA00023145"/>
    </source>
</evidence>
<dbReference type="SMART" id="SM01351">
    <property type="entry name" value="Aspzincin_M35"/>
    <property type="match status" value="1"/>
</dbReference>
<dbReference type="GO" id="GO:0005576">
    <property type="term" value="C:extracellular region"/>
    <property type="evidence" value="ECO:0007669"/>
    <property type="project" value="UniProtKB-SubCell"/>
</dbReference>
<keyword evidence="11 15" id="KW-0482">Metalloprotease</keyword>
<protein>
    <recommendedName>
        <fullName evidence="15">Neutral protease 2</fullName>
        <ecNumber evidence="15">3.4.24.39</ecNumber>
    </recommendedName>
    <alternativeName>
        <fullName evidence="15">Deuterolysin</fullName>
    </alternativeName>
</protein>
<feature type="chain" id="PRO_5005128137" description="Neutral protease 2" evidence="15">
    <location>
        <begin position="18"/>
        <end position="431"/>
    </location>
</feature>
<comment type="cofactor">
    <cofactor evidence="14 15">
        <name>Zn(2+)</name>
        <dbReference type="ChEBI" id="CHEBI:29105"/>
    </cofactor>
    <text evidence="14 15">Binds 1 zinc ion per subunit.</text>
</comment>
<evidence type="ECO:0000256" key="9">
    <source>
        <dbReference type="ARBA" id="ARBA00022801"/>
    </source>
</evidence>
<dbReference type="GO" id="GO:0046872">
    <property type="term" value="F:metal ion binding"/>
    <property type="evidence" value="ECO:0007669"/>
    <property type="project" value="UniProtKB-KW"/>
</dbReference>
<dbReference type="GO" id="GO:0006508">
    <property type="term" value="P:proteolysis"/>
    <property type="evidence" value="ECO:0007669"/>
    <property type="project" value="UniProtKB-KW"/>
</dbReference>
<sequence>MKVQILSVAALASLASAFSDALSKRDSPLAVTLEVTDNTHVKALIVNNGSEDLKLFKTGTFLDDSHVEKVEVFKAGEKVAFDGIRLRVSTANLDESAFQILAAGESIEAFFDIAVAHDLGAGGEFNVVTEGAFAYADLDSTVIAGAVPFTSNTVATAVDGEKAARVRRDYQDLAKRTVVQSDCTGTRRSATTTAISNCASLARTAASAAVNNAAKMNEYFKSTSSSTVSTVQRVFNNIASQCGSTTSGNSRYYCSDILGACSNGVLAYTYPATSQMVNCPLFFSGLTALSRVCHDQDQATTILHEMTHLTQVKGTSDYGGYGYNFVRSLTAAQNLNHADTYTLFAQERLQEEVFRRDTVHIEMNFYLCGKTCGSKTWKNVAFKYPCRVVCMPYSPYNSNLLDGDLALPLKFRDETLQMSHGNGDTGTTNNE</sequence>
<dbReference type="OMA" id="NNIASQC"/>
<comment type="function">
    <text evidence="15">Secreted metalloproteinase that allows assimilation of proteinaceous substrates. Shows high activities on basic nuclear substrates such as histone and protamine.</text>
</comment>
<dbReference type="PANTHER" id="PTHR37016">
    <property type="match status" value="1"/>
</dbReference>
<keyword evidence="18" id="KW-1185">Reference proteome</keyword>
<dbReference type="OrthoDB" id="412874at2759"/>
<evidence type="ECO:0000259" key="16">
    <source>
        <dbReference type="SMART" id="SM01351"/>
    </source>
</evidence>
<evidence type="ECO:0000256" key="1">
    <source>
        <dbReference type="ARBA" id="ARBA00001187"/>
    </source>
</evidence>
<proteinExistence type="inferred from homology"/>
<dbReference type="PANTHER" id="PTHR37016:SF2">
    <property type="entry name" value="NEUTRAL PROTEASE 2 HOMOLOG SNOG_02177"/>
    <property type="match status" value="1"/>
</dbReference>
<gene>
    <name evidence="17" type="ORF">LEMA_P072960.1</name>
</gene>
<evidence type="ECO:0000256" key="2">
    <source>
        <dbReference type="ARBA" id="ARBA00004613"/>
    </source>
</evidence>
<dbReference type="SUPFAM" id="SSF55486">
    <property type="entry name" value="Metalloproteases ('zincins'), catalytic domain"/>
    <property type="match status" value="1"/>
</dbReference>
<feature type="domain" description="Lysine-specific metallo-endopeptidase" evidence="16">
    <location>
        <begin position="207"/>
        <end position="346"/>
    </location>
</feature>
<organism evidence="18">
    <name type="scientific">Leptosphaeria maculans (strain JN3 / isolate v23.1.3 / race Av1-4-5-6-7-8)</name>
    <name type="common">Blackleg fungus</name>
    <name type="synonym">Phoma lingam</name>
    <dbReference type="NCBI Taxonomy" id="985895"/>
    <lineage>
        <taxon>Eukaryota</taxon>
        <taxon>Fungi</taxon>
        <taxon>Dikarya</taxon>
        <taxon>Ascomycota</taxon>
        <taxon>Pezizomycotina</taxon>
        <taxon>Dothideomycetes</taxon>
        <taxon>Pleosporomycetidae</taxon>
        <taxon>Pleosporales</taxon>
        <taxon>Pleosporineae</taxon>
        <taxon>Leptosphaeriaceae</taxon>
        <taxon>Plenodomus</taxon>
        <taxon>Plenodomus lingam/Leptosphaeria maculans species complex</taxon>
    </lineage>
</organism>